<dbReference type="AlphaFoldDB" id="A0AAW2QJB1"/>
<dbReference type="EMBL" id="JACGWJ010000015">
    <property type="protein sequence ID" value="KAL0367343.1"/>
    <property type="molecule type" value="Genomic_DNA"/>
</dbReference>
<reference evidence="1" key="2">
    <citation type="journal article" date="2024" name="Plant">
        <title>Genomic evolution and insights into agronomic trait innovations of Sesamum species.</title>
        <authorList>
            <person name="Miao H."/>
            <person name="Wang L."/>
            <person name="Qu L."/>
            <person name="Liu H."/>
            <person name="Sun Y."/>
            <person name="Le M."/>
            <person name="Wang Q."/>
            <person name="Wei S."/>
            <person name="Zheng Y."/>
            <person name="Lin W."/>
            <person name="Duan Y."/>
            <person name="Cao H."/>
            <person name="Xiong S."/>
            <person name="Wang X."/>
            <person name="Wei L."/>
            <person name="Li C."/>
            <person name="Ma Q."/>
            <person name="Ju M."/>
            <person name="Zhao R."/>
            <person name="Li G."/>
            <person name="Mu C."/>
            <person name="Tian Q."/>
            <person name="Mei H."/>
            <person name="Zhang T."/>
            <person name="Gao T."/>
            <person name="Zhang H."/>
        </authorList>
    </citation>
    <scope>NUCLEOTIDE SEQUENCE</scope>
    <source>
        <strain evidence="1">G02</strain>
    </source>
</reference>
<proteinExistence type="predicted"/>
<comment type="caution">
    <text evidence="1">The sequence shown here is derived from an EMBL/GenBank/DDBJ whole genome shotgun (WGS) entry which is preliminary data.</text>
</comment>
<name>A0AAW2QJB1_SESRA</name>
<protein>
    <submittedName>
        <fullName evidence="1">Uncharacterized protein</fullName>
    </submittedName>
</protein>
<gene>
    <name evidence="1" type="ORF">Sradi_3624400</name>
</gene>
<accession>A0AAW2QJB1</accession>
<reference evidence="1" key="1">
    <citation type="submission" date="2020-06" db="EMBL/GenBank/DDBJ databases">
        <authorList>
            <person name="Li T."/>
            <person name="Hu X."/>
            <person name="Zhang T."/>
            <person name="Song X."/>
            <person name="Zhang H."/>
            <person name="Dai N."/>
            <person name="Sheng W."/>
            <person name="Hou X."/>
            <person name="Wei L."/>
        </authorList>
    </citation>
    <scope>NUCLEOTIDE SEQUENCE</scope>
    <source>
        <strain evidence="1">G02</strain>
        <tissue evidence="1">Leaf</tissue>
    </source>
</reference>
<sequence>MLSSAPGRCRLCFTSRYQACTGVAHWDAVKSILKYLKRSKDMFLIYGGGELILKGYRNSSSRTMMMPNPNRVLYSSFMVVWSLGRVPRRIPQRISPRKLRKLRRRQFG</sequence>
<evidence type="ECO:0000313" key="1">
    <source>
        <dbReference type="EMBL" id="KAL0367343.1"/>
    </source>
</evidence>
<organism evidence="1">
    <name type="scientific">Sesamum radiatum</name>
    <name type="common">Black benniseed</name>
    <dbReference type="NCBI Taxonomy" id="300843"/>
    <lineage>
        <taxon>Eukaryota</taxon>
        <taxon>Viridiplantae</taxon>
        <taxon>Streptophyta</taxon>
        <taxon>Embryophyta</taxon>
        <taxon>Tracheophyta</taxon>
        <taxon>Spermatophyta</taxon>
        <taxon>Magnoliopsida</taxon>
        <taxon>eudicotyledons</taxon>
        <taxon>Gunneridae</taxon>
        <taxon>Pentapetalae</taxon>
        <taxon>asterids</taxon>
        <taxon>lamiids</taxon>
        <taxon>Lamiales</taxon>
        <taxon>Pedaliaceae</taxon>
        <taxon>Sesamum</taxon>
    </lineage>
</organism>